<proteinExistence type="predicted"/>
<evidence type="ECO:0000256" key="1">
    <source>
        <dbReference type="SAM" id="Phobius"/>
    </source>
</evidence>
<keyword evidence="1" id="KW-1133">Transmembrane helix</keyword>
<name>A0A6J6EAU2_9ZZZZ</name>
<protein>
    <submittedName>
        <fullName evidence="2">Unannotated protein</fullName>
    </submittedName>
</protein>
<feature type="transmembrane region" description="Helical" evidence="1">
    <location>
        <begin position="26"/>
        <end position="47"/>
    </location>
</feature>
<dbReference type="AlphaFoldDB" id="A0A6J6EAU2"/>
<keyword evidence="1" id="KW-0472">Membrane</keyword>
<evidence type="ECO:0000313" key="2">
    <source>
        <dbReference type="EMBL" id="CAB4572465.1"/>
    </source>
</evidence>
<gene>
    <name evidence="2" type="ORF">UFOPK1740_00333</name>
</gene>
<accession>A0A6J6EAU2</accession>
<reference evidence="2" key="1">
    <citation type="submission" date="2020-05" db="EMBL/GenBank/DDBJ databases">
        <authorList>
            <person name="Chiriac C."/>
            <person name="Salcher M."/>
            <person name="Ghai R."/>
            <person name="Kavagutti S V."/>
        </authorList>
    </citation>
    <scope>NUCLEOTIDE SEQUENCE</scope>
</reference>
<organism evidence="2">
    <name type="scientific">freshwater metagenome</name>
    <dbReference type="NCBI Taxonomy" id="449393"/>
    <lineage>
        <taxon>unclassified sequences</taxon>
        <taxon>metagenomes</taxon>
        <taxon>ecological metagenomes</taxon>
    </lineage>
</organism>
<sequence>MLTKIILFLSETPAPEIDPDRVRPGVLGLLTFLLLGIAVAVISYFMIRSLKKTDKRFKEDI</sequence>
<dbReference type="EMBL" id="CAEZTU010000008">
    <property type="protein sequence ID" value="CAB4572465.1"/>
    <property type="molecule type" value="Genomic_DNA"/>
</dbReference>
<keyword evidence="1" id="KW-0812">Transmembrane</keyword>